<dbReference type="PANTHER" id="PTHR45896:SF1">
    <property type="entry name" value="N-ALPHA-ACETYLTRANSFERASE 30"/>
    <property type="match status" value="1"/>
</dbReference>
<reference evidence="5" key="1">
    <citation type="submission" date="2023-08" db="EMBL/GenBank/DDBJ databases">
        <authorList>
            <person name="Audoor S."/>
            <person name="Bilcke G."/>
        </authorList>
    </citation>
    <scope>NUCLEOTIDE SEQUENCE</scope>
</reference>
<dbReference type="PANTHER" id="PTHR45896">
    <property type="entry name" value="N-ALPHA-ACETYLTRANSFERASE 30"/>
    <property type="match status" value="1"/>
</dbReference>
<dbReference type="Proteomes" id="UP001295423">
    <property type="component" value="Unassembled WGS sequence"/>
</dbReference>
<feature type="domain" description="N-acetyltransferase" evidence="4">
    <location>
        <begin position="1"/>
        <end position="151"/>
    </location>
</feature>
<dbReference type="CDD" id="cd04301">
    <property type="entry name" value="NAT_SF"/>
    <property type="match status" value="1"/>
</dbReference>
<name>A0AAD2JHC2_9STRA</name>
<sequence length="151" mass="17675">MKEKKSSEDDPTIEFQDYLDESQLDAVMQLVTKDLSEPYSIDDGKPIGCVVCKIDQEEAIQNGEQRMMKTGYIGMLAVQSSYRRRGIGKSLVRKVLERMKAMKCESVMLETEMSNVTAQKLYQRSFGFIREEKLVRYYLNWGDAYRLRLWF</sequence>
<proteinExistence type="inferred from homology"/>
<evidence type="ECO:0000256" key="3">
    <source>
        <dbReference type="ARBA" id="ARBA00024025"/>
    </source>
</evidence>
<dbReference type="PROSITE" id="PS51186">
    <property type="entry name" value="GNAT"/>
    <property type="match status" value="1"/>
</dbReference>
<comment type="similarity">
    <text evidence="3">Belongs to the acetyltransferase family. MAK3 subfamily.</text>
</comment>
<dbReference type="Gene3D" id="3.40.630.30">
    <property type="match status" value="1"/>
</dbReference>
<gene>
    <name evidence="5" type="ORF">CYCCA115_LOCUS12710</name>
</gene>
<evidence type="ECO:0000313" key="6">
    <source>
        <dbReference type="Proteomes" id="UP001295423"/>
    </source>
</evidence>
<evidence type="ECO:0000256" key="1">
    <source>
        <dbReference type="ARBA" id="ARBA00022679"/>
    </source>
</evidence>
<dbReference type="SUPFAM" id="SSF55729">
    <property type="entry name" value="Acyl-CoA N-acyltransferases (Nat)"/>
    <property type="match status" value="1"/>
</dbReference>
<dbReference type="GO" id="GO:0004596">
    <property type="term" value="F:protein-N-terminal amino-acid acetyltransferase activity"/>
    <property type="evidence" value="ECO:0007669"/>
    <property type="project" value="InterPro"/>
</dbReference>
<comment type="caution">
    <text evidence="5">The sequence shown here is derived from an EMBL/GenBank/DDBJ whole genome shotgun (WGS) entry which is preliminary data.</text>
</comment>
<keyword evidence="6" id="KW-1185">Reference proteome</keyword>
<dbReference type="InterPro" id="IPR044542">
    <property type="entry name" value="NAA30-like"/>
</dbReference>
<organism evidence="5 6">
    <name type="scientific">Cylindrotheca closterium</name>
    <dbReference type="NCBI Taxonomy" id="2856"/>
    <lineage>
        <taxon>Eukaryota</taxon>
        <taxon>Sar</taxon>
        <taxon>Stramenopiles</taxon>
        <taxon>Ochrophyta</taxon>
        <taxon>Bacillariophyta</taxon>
        <taxon>Bacillariophyceae</taxon>
        <taxon>Bacillariophycidae</taxon>
        <taxon>Bacillariales</taxon>
        <taxon>Bacillariaceae</taxon>
        <taxon>Cylindrotheca</taxon>
    </lineage>
</organism>
<protein>
    <recommendedName>
        <fullName evidence="4">N-acetyltransferase domain-containing protein</fullName>
    </recommendedName>
</protein>
<keyword evidence="1" id="KW-0808">Transferase</keyword>
<dbReference type="InterPro" id="IPR016181">
    <property type="entry name" value="Acyl_CoA_acyltransferase"/>
</dbReference>
<evidence type="ECO:0000313" key="5">
    <source>
        <dbReference type="EMBL" id="CAJ1950694.1"/>
    </source>
</evidence>
<dbReference type="InterPro" id="IPR000182">
    <property type="entry name" value="GNAT_dom"/>
</dbReference>
<dbReference type="GO" id="GO:0031417">
    <property type="term" value="C:NatC complex"/>
    <property type="evidence" value="ECO:0007669"/>
    <property type="project" value="TreeGrafter"/>
</dbReference>
<evidence type="ECO:0000256" key="2">
    <source>
        <dbReference type="ARBA" id="ARBA00023315"/>
    </source>
</evidence>
<dbReference type="AlphaFoldDB" id="A0AAD2JHC2"/>
<dbReference type="EMBL" id="CAKOGP040001770">
    <property type="protein sequence ID" value="CAJ1950694.1"/>
    <property type="molecule type" value="Genomic_DNA"/>
</dbReference>
<accession>A0AAD2JHC2</accession>
<dbReference type="Pfam" id="PF00583">
    <property type="entry name" value="Acetyltransf_1"/>
    <property type="match status" value="1"/>
</dbReference>
<evidence type="ECO:0000259" key="4">
    <source>
        <dbReference type="PROSITE" id="PS51186"/>
    </source>
</evidence>
<keyword evidence="2" id="KW-0012">Acyltransferase</keyword>